<name>A0A1S3UJP5_VIGRR</name>
<dbReference type="Proteomes" id="UP000087766">
    <property type="component" value="Chromosome 7"/>
</dbReference>
<evidence type="ECO:0000313" key="3">
    <source>
        <dbReference type="Proteomes" id="UP000087766"/>
    </source>
</evidence>
<reference evidence="3" key="1">
    <citation type="journal article" date="2014" name="Nat. Commun.">
        <title>Genome sequence of mungbean and insights into evolution within Vigna species.</title>
        <authorList>
            <person name="Kang Y.J."/>
            <person name="Kim S.K."/>
            <person name="Kim M.Y."/>
            <person name="Lestari P."/>
            <person name="Kim K.H."/>
            <person name="Ha B.K."/>
            <person name="Jun T.H."/>
            <person name="Hwang W.J."/>
            <person name="Lee T."/>
            <person name="Lee J."/>
            <person name="Shim S."/>
            <person name="Yoon M.Y."/>
            <person name="Jang Y.E."/>
            <person name="Han K.S."/>
            <person name="Taeprayoon P."/>
            <person name="Yoon N."/>
            <person name="Somta P."/>
            <person name="Tanya P."/>
            <person name="Kim K.S."/>
            <person name="Gwag J.G."/>
            <person name="Moon J.K."/>
            <person name="Lee Y.H."/>
            <person name="Park B.S."/>
            <person name="Bombarely A."/>
            <person name="Doyle J.J."/>
            <person name="Jackson S.A."/>
            <person name="Schafleitner R."/>
            <person name="Srinives P."/>
            <person name="Varshney R.K."/>
            <person name="Lee S.H."/>
        </authorList>
    </citation>
    <scope>NUCLEOTIDE SEQUENCE [LARGE SCALE GENOMIC DNA]</scope>
    <source>
        <strain evidence="3">cv. VC1973A</strain>
    </source>
</reference>
<feature type="domain" description="Retrotransposon gag" evidence="1">
    <location>
        <begin position="108"/>
        <end position="156"/>
    </location>
</feature>
<organism evidence="3 4">
    <name type="scientific">Vigna radiata var. radiata</name>
    <name type="common">Mung bean</name>
    <name type="synonym">Phaseolus aureus</name>
    <dbReference type="NCBI Taxonomy" id="3916"/>
    <lineage>
        <taxon>Eukaryota</taxon>
        <taxon>Viridiplantae</taxon>
        <taxon>Streptophyta</taxon>
        <taxon>Embryophyta</taxon>
        <taxon>Tracheophyta</taxon>
        <taxon>Spermatophyta</taxon>
        <taxon>Magnoliopsida</taxon>
        <taxon>eudicotyledons</taxon>
        <taxon>Gunneridae</taxon>
        <taxon>Pentapetalae</taxon>
        <taxon>rosids</taxon>
        <taxon>fabids</taxon>
        <taxon>Fabales</taxon>
        <taxon>Fabaceae</taxon>
        <taxon>Papilionoideae</taxon>
        <taxon>50 kb inversion clade</taxon>
        <taxon>NPAAA clade</taxon>
        <taxon>indigoferoid/millettioid clade</taxon>
        <taxon>Phaseoleae</taxon>
        <taxon>Vigna</taxon>
    </lineage>
</organism>
<evidence type="ECO:0000259" key="2">
    <source>
        <dbReference type="Pfam" id="PF14244"/>
    </source>
</evidence>
<sequence>MASLSHHITQTPDHLVNPANPLYLHPRENPTLVLVSPLLTESNFHQWERDMVVALETKNKKFIDGTLPCPPITDPLHEAWCRSNPMVMSWLTRSMTYLIKQSVMWMDTTLDIWRDLKDQFSHANKFRVSDLQDQILACHQGDLSVSEYYTKLKILWK</sequence>
<gene>
    <name evidence="4" type="primary">LOC106766005</name>
</gene>
<dbReference type="Pfam" id="PF14244">
    <property type="entry name" value="Retrotran_gag_3"/>
    <property type="match status" value="1"/>
</dbReference>
<dbReference type="PANTHER" id="PTHR37610">
    <property type="entry name" value="CCHC-TYPE DOMAIN-CONTAINING PROTEIN"/>
    <property type="match status" value="1"/>
</dbReference>
<reference evidence="4" key="2">
    <citation type="submission" date="2025-08" db="UniProtKB">
        <authorList>
            <consortium name="RefSeq"/>
        </authorList>
    </citation>
    <scope>IDENTIFICATION</scope>
    <source>
        <tissue evidence="4">Leaf</tissue>
    </source>
</reference>
<dbReference type="InterPro" id="IPR005162">
    <property type="entry name" value="Retrotrans_gag_dom"/>
</dbReference>
<dbReference type="GeneID" id="106766005"/>
<protein>
    <submittedName>
        <fullName evidence="4">Uncharacterized protein LOC106766005</fullName>
    </submittedName>
</protein>
<dbReference type="Pfam" id="PF03732">
    <property type="entry name" value="Retrotrans_gag"/>
    <property type="match status" value="1"/>
</dbReference>
<dbReference type="PANTHER" id="PTHR37610:SF55">
    <property type="entry name" value="RETROTRANSPOSON COPIA-LIKE N-TERMINAL DOMAIN-CONTAINING PROTEIN"/>
    <property type="match status" value="1"/>
</dbReference>
<evidence type="ECO:0000259" key="1">
    <source>
        <dbReference type="Pfam" id="PF03732"/>
    </source>
</evidence>
<dbReference type="OrthoDB" id="1737256at2759"/>
<feature type="domain" description="Retrotransposon Copia-like N-terminal" evidence="2">
    <location>
        <begin position="25"/>
        <end position="70"/>
    </location>
</feature>
<dbReference type="InterPro" id="IPR029472">
    <property type="entry name" value="Copia-like_N"/>
</dbReference>
<dbReference type="RefSeq" id="XP_014506253.1">
    <property type="nucleotide sequence ID" value="XM_014650767.1"/>
</dbReference>
<evidence type="ECO:0000313" key="4">
    <source>
        <dbReference type="RefSeq" id="XP_014506253.1"/>
    </source>
</evidence>
<accession>A0A1S3UJP5</accession>
<dbReference type="AlphaFoldDB" id="A0A1S3UJP5"/>
<keyword evidence="3" id="KW-1185">Reference proteome</keyword>
<dbReference type="KEGG" id="vra:106766005"/>
<proteinExistence type="predicted"/>